<reference evidence="9" key="1">
    <citation type="submission" date="2019-10" db="EMBL/GenBank/DDBJ databases">
        <title>Muricauda hadale sp. nov., a piezophilic bacterium isolated from hadopelagic water of the Mariana Trench.</title>
        <authorList>
            <person name="Wei Y."/>
        </authorList>
    </citation>
    <scope>NUCLEOTIDE SEQUENCE [LARGE SCALE GENOMIC DNA]</scope>
    <source>
        <strain evidence="9">MT-229</strain>
    </source>
</reference>
<feature type="domain" description="RagB/SusD" evidence="7">
    <location>
        <begin position="346"/>
        <end position="463"/>
    </location>
</feature>
<dbReference type="Pfam" id="PF14322">
    <property type="entry name" value="SusD-like_3"/>
    <property type="match status" value="1"/>
</dbReference>
<evidence type="ECO:0000256" key="1">
    <source>
        <dbReference type="ARBA" id="ARBA00004442"/>
    </source>
</evidence>
<feature type="domain" description="SusD-like N-terminal" evidence="8">
    <location>
        <begin position="55"/>
        <end position="228"/>
    </location>
</feature>
<comment type="subcellular location">
    <subcellularLocation>
        <location evidence="1">Cell outer membrane</location>
    </subcellularLocation>
</comment>
<evidence type="ECO:0000256" key="3">
    <source>
        <dbReference type="ARBA" id="ARBA00022729"/>
    </source>
</evidence>
<protein>
    <submittedName>
        <fullName evidence="9">RagB/SusD family nutrient uptake outer membrane protein</fullName>
    </submittedName>
</protein>
<evidence type="ECO:0000313" key="10">
    <source>
        <dbReference type="Proteomes" id="UP000319204"/>
    </source>
</evidence>
<comment type="caution">
    <text evidence="9">The sequence shown here is derived from an EMBL/GenBank/DDBJ whole genome shotgun (WGS) entry which is preliminary data.</text>
</comment>
<dbReference type="InterPro" id="IPR033985">
    <property type="entry name" value="SusD-like_N"/>
</dbReference>
<sequence>MRKRMTNKFKYILSVVAVLSMLVACTTDSLDPTLAQSKNAEGSITKVDNLYSILKGAHNVLTGAGYYGRDMIATNEVRSDNCFSNGNSGRFTTQGEFEYNSNTGFMWEEAYEVIANANVIINTDVTTLEGDQAYGQHLQGAALILRALAHYDLLRVYGQQHAEGGNLGVPIVTEFKGEDLYPSRNTIDEVKTAIYNDLQTAFGMMDSSYDSSKTIVSKFVAKALEARVAVYFGDWDRAVSASEEVIGSGMYSIIPAGSFVDSWKSDGGANVLFELAFSEADNQGPNALSYIYRYPADAPGGYGDLQVVDDVIDLFEATDVRIDILGYQDGGTRLRNMGKYPDTPVGADNIPLFRYEEVVLNYAEALLETGGDALTQLNLITSNRGATPYVSATKDNILLERRKELMFEGFRFDDMMRTGMDVPYWGTIQNLLGTQSYPNNLFAYPIPIGELNANSNMEPNEGY</sequence>
<dbReference type="CDD" id="cd08977">
    <property type="entry name" value="SusD"/>
    <property type="match status" value="1"/>
</dbReference>
<evidence type="ECO:0000259" key="7">
    <source>
        <dbReference type="Pfam" id="PF07980"/>
    </source>
</evidence>
<name>A0A5N5IQ41_9FLAO</name>
<comment type="similarity">
    <text evidence="2">Belongs to the SusD family.</text>
</comment>
<dbReference type="Gene3D" id="2.20.20.130">
    <property type="match status" value="1"/>
</dbReference>
<keyword evidence="4" id="KW-0472">Membrane</keyword>
<dbReference type="Gene3D" id="1.25.40.390">
    <property type="match status" value="1"/>
</dbReference>
<dbReference type="InterPro" id="IPR012944">
    <property type="entry name" value="SusD_RagB_dom"/>
</dbReference>
<dbReference type="GO" id="GO:0009279">
    <property type="term" value="C:cell outer membrane"/>
    <property type="evidence" value="ECO:0007669"/>
    <property type="project" value="UniProtKB-SubCell"/>
</dbReference>
<accession>A0A5N5IQ41</accession>
<evidence type="ECO:0000256" key="5">
    <source>
        <dbReference type="ARBA" id="ARBA00023237"/>
    </source>
</evidence>
<gene>
    <name evidence="9" type="ORF">FOT42_008890</name>
</gene>
<dbReference type="SUPFAM" id="SSF48452">
    <property type="entry name" value="TPR-like"/>
    <property type="match status" value="1"/>
</dbReference>
<evidence type="ECO:0000256" key="6">
    <source>
        <dbReference type="SAM" id="SignalP"/>
    </source>
</evidence>
<keyword evidence="5" id="KW-0998">Cell outer membrane</keyword>
<dbReference type="Proteomes" id="UP000319204">
    <property type="component" value="Unassembled WGS sequence"/>
</dbReference>
<proteinExistence type="inferred from homology"/>
<feature type="chain" id="PRO_5024375898" evidence="6">
    <location>
        <begin position="27"/>
        <end position="463"/>
    </location>
</feature>
<dbReference type="InterPro" id="IPR011990">
    <property type="entry name" value="TPR-like_helical_dom_sf"/>
</dbReference>
<dbReference type="PROSITE" id="PS51257">
    <property type="entry name" value="PROKAR_LIPOPROTEIN"/>
    <property type="match status" value="1"/>
</dbReference>
<dbReference type="EMBL" id="VNIK02000004">
    <property type="protein sequence ID" value="KAB5489546.1"/>
    <property type="molecule type" value="Genomic_DNA"/>
</dbReference>
<evidence type="ECO:0000256" key="2">
    <source>
        <dbReference type="ARBA" id="ARBA00006275"/>
    </source>
</evidence>
<evidence type="ECO:0000256" key="4">
    <source>
        <dbReference type="ARBA" id="ARBA00023136"/>
    </source>
</evidence>
<keyword evidence="3 6" id="KW-0732">Signal</keyword>
<dbReference type="AlphaFoldDB" id="A0A5N5IQ41"/>
<dbReference type="RefSeq" id="WP_151890213.1">
    <property type="nucleotide sequence ID" value="NZ_VNIK02000004.1"/>
</dbReference>
<dbReference type="Pfam" id="PF07980">
    <property type="entry name" value="SusD_RagB"/>
    <property type="match status" value="1"/>
</dbReference>
<dbReference type="OrthoDB" id="630434at2"/>
<evidence type="ECO:0000313" key="9">
    <source>
        <dbReference type="EMBL" id="KAB5489546.1"/>
    </source>
</evidence>
<keyword evidence="10" id="KW-1185">Reference proteome</keyword>
<dbReference type="Gene3D" id="1.25.40.900">
    <property type="match status" value="1"/>
</dbReference>
<organism evidence="9 10">
    <name type="scientific">Flagellimonas hadalis</name>
    <dbReference type="NCBI Taxonomy" id="2597517"/>
    <lineage>
        <taxon>Bacteria</taxon>
        <taxon>Pseudomonadati</taxon>
        <taxon>Bacteroidota</taxon>
        <taxon>Flavobacteriia</taxon>
        <taxon>Flavobacteriales</taxon>
        <taxon>Flavobacteriaceae</taxon>
        <taxon>Flagellimonas</taxon>
    </lineage>
</organism>
<evidence type="ECO:0000259" key="8">
    <source>
        <dbReference type="Pfam" id="PF14322"/>
    </source>
</evidence>
<feature type="signal peptide" evidence="6">
    <location>
        <begin position="1"/>
        <end position="26"/>
    </location>
</feature>